<dbReference type="Pfam" id="PF01588">
    <property type="entry name" value="tRNA_bind"/>
    <property type="match status" value="1"/>
</dbReference>
<dbReference type="OrthoDB" id="9805455at2"/>
<keyword evidence="2 3" id="KW-0694">RNA-binding</keyword>
<dbReference type="InterPro" id="IPR033714">
    <property type="entry name" value="tRNA_bind_bactPheRS"/>
</dbReference>
<accession>A0A1H6TDR6</accession>
<evidence type="ECO:0000313" key="6">
    <source>
        <dbReference type="Proteomes" id="UP000198564"/>
    </source>
</evidence>
<dbReference type="Pfam" id="PF14794">
    <property type="entry name" value="DUF4479"/>
    <property type="match status" value="1"/>
</dbReference>
<dbReference type="InterPro" id="IPR027855">
    <property type="entry name" value="DUF4479"/>
</dbReference>
<keyword evidence="1 3" id="KW-0820">tRNA-binding</keyword>
<sequence length="201" mass="21903">MFVSTYNNNGLNDTLMILFEKSNSDVQEFKKVDDLVEIKNKETNRVVGYNLFNASKVINNLENGSVVLSGEDIVYLNDTIKKAHFTKEIEPNDGPSFVVGFVKSCEPVEGSDHLNVTQTEIDKGKVLQIVCGADNIKANEKVVVAKVGAVMPDGMIIWPGELKGVASAGMICSKKELGLPQAAKGIMILDESYETGAEFQI</sequence>
<dbReference type="InterPro" id="IPR002547">
    <property type="entry name" value="tRNA-bd_dom"/>
</dbReference>
<protein>
    <submittedName>
        <fullName evidence="5">tRNA-binding protein</fullName>
    </submittedName>
</protein>
<feature type="domain" description="TRNA-binding" evidence="4">
    <location>
        <begin position="91"/>
        <end position="200"/>
    </location>
</feature>
<proteinExistence type="predicted"/>
<dbReference type="STRING" id="1130080.SAMN04488113_11935"/>
<dbReference type="EMBL" id="FNYW01000019">
    <property type="protein sequence ID" value="SEI78141.1"/>
    <property type="molecule type" value="Genomic_DNA"/>
</dbReference>
<dbReference type="PROSITE" id="PS50886">
    <property type="entry name" value="TRBD"/>
    <property type="match status" value="1"/>
</dbReference>
<dbReference type="Proteomes" id="UP000198564">
    <property type="component" value="Unassembled WGS sequence"/>
</dbReference>
<dbReference type="RefSeq" id="WP_091634757.1">
    <property type="nucleotide sequence ID" value="NZ_FNYW01000019.1"/>
</dbReference>
<evidence type="ECO:0000313" key="5">
    <source>
        <dbReference type="EMBL" id="SEI78141.1"/>
    </source>
</evidence>
<evidence type="ECO:0000256" key="2">
    <source>
        <dbReference type="ARBA" id="ARBA00022884"/>
    </source>
</evidence>
<gene>
    <name evidence="5" type="ORF">SAMN04488113_11935</name>
</gene>
<organism evidence="5 6">
    <name type="scientific">Alkalibacterium gilvum</name>
    <dbReference type="NCBI Taxonomy" id="1130080"/>
    <lineage>
        <taxon>Bacteria</taxon>
        <taxon>Bacillati</taxon>
        <taxon>Bacillota</taxon>
        <taxon>Bacilli</taxon>
        <taxon>Lactobacillales</taxon>
        <taxon>Carnobacteriaceae</taxon>
        <taxon>Alkalibacterium</taxon>
    </lineage>
</organism>
<keyword evidence="6" id="KW-1185">Reference proteome</keyword>
<dbReference type="AlphaFoldDB" id="A0A1H6TDR6"/>
<dbReference type="CDD" id="cd02796">
    <property type="entry name" value="tRNA_bind_bactPheRS"/>
    <property type="match status" value="1"/>
</dbReference>
<evidence type="ECO:0000256" key="3">
    <source>
        <dbReference type="PROSITE-ProRule" id="PRU00209"/>
    </source>
</evidence>
<evidence type="ECO:0000256" key="1">
    <source>
        <dbReference type="ARBA" id="ARBA00022555"/>
    </source>
</evidence>
<dbReference type="NCBIfam" id="NF045760">
    <property type="entry name" value="YtpR"/>
    <property type="match status" value="1"/>
</dbReference>
<dbReference type="GO" id="GO:0000049">
    <property type="term" value="F:tRNA binding"/>
    <property type="evidence" value="ECO:0007669"/>
    <property type="project" value="UniProtKB-UniRule"/>
</dbReference>
<dbReference type="InterPro" id="IPR037154">
    <property type="entry name" value="YtpR-like_sf"/>
</dbReference>
<reference evidence="6" key="1">
    <citation type="submission" date="2016-10" db="EMBL/GenBank/DDBJ databases">
        <authorList>
            <person name="Varghese N."/>
            <person name="Submissions S."/>
        </authorList>
    </citation>
    <scope>NUCLEOTIDE SEQUENCE [LARGE SCALE GENOMIC DNA]</scope>
    <source>
        <strain evidence="6">DSM 25751</strain>
    </source>
</reference>
<dbReference type="Gene3D" id="2.40.50.140">
    <property type="entry name" value="Nucleic acid-binding proteins"/>
    <property type="match status" value="1"/>
</dbReference>
<dbReference type="InterPro" id="IPR012340">
    <property type="entry name" value="NA-bd_OB-fold"/>
</dbReference>
<evidence type="ECO:0000259" key="4">
    <source>
        <dbReference type="PROSITE" id="PS50886"/>
    </source>
</evidence>
<dbReference type="Gene3D" id="3.30.1940.10">
    <property type="entry name" value="YtpR-like"/>
    <property type="match status" value="1"/>
</dbReference>
<name>A0A1H6TDR6_9LACT</name>
<dbReference type="SUPFAM" id="SSF50249">
    <property type="entry name" value="Nucleic acid-binding proteins"/>
    <property type="match status" value="1"/>
</dbReference>